<keyword evidence="6 7" id="KW-0414">Isoprene biosynthesis</keyword>
<dbReference type="GO" id="GO:0050518">
    <property type="term" value="F:2-C-methyl-D-erythritol 4-phosphate cytidylyltransferase activity"/>
    <property type="evidence" value="ECO:0007669"/>
    <property type="project" value="UniProtKB-UniRule"/>
</dbReference>
<name>A0A246BET2_9DEIO</name>
<dbReference type="InterPro" id="IPR050088">
    <property type="entry name" value="IspD/TarI_cytidylyltransf_bact"/>
</dbReference>
<evidence type="ECO:0000256" key="4">
    <source>
        <dbReference type="ARBA" id="ARBA00022679"/>
    </source>
</evidence>
<dbReference type="InterPro" id="IPR018294">
    <property type="entry name" value="ISPD_synthase_CS"/>
</dbReference>
<dbReference type="InterPro" id="IPR001228">
    <property type="entry name" value="IspD"/>
</dbReference>
<dbReference type="OrthoDB" id="9806837at2"/>
<dbReference type="AlphaFoldDB" id="A0A246BET2"/>
<feature type="site" description="Positions MEP for the nucleophilic attack" evidence="7">
    <location>
        <position position="145"/>
    </location>
</feature>
<evidence type="ECO:0000256" key="7">
    <source>
        <dbReference type="HAMAP-Rule" id="MF_00108"/>
    </source>
</evidence>
<protein>
    <recommendedName>
        <fullName evidence="7">2-C-methyl-D-erythritol 4-phosphate cytidylyltransferase</fullName>
        <ecNumber evidence="7">2.7.7.60</ecNumber>
    </recommendedName>
    <alternativeName>
        <fullName evidence="7">4-diphosphocytidyl-2C-methyl-D-erythritol synthase</fullName>
    </alternativeName>
    <alternativeName>
        <fullName evidence="7">MEP cytidylyltransferase</fullName>
        <shortName evidence="7">MCT</shortName>
    </alternativeName>
</protein>
<keyword evidence="5 7" id="KW-0548">Nucleotidyltransferase</keyword>
<dbReference type="SUPFAM" id="SSF53448">
    <property type="entry name" value="Nucleotide-diphospho-sugar transferases"/>
    <property type="match status" value="1"/>
</dbReference>
<evidence type="ECO:0000256" key="5">
    <source>
        <dbReference type="ARBA" id="ARBA00022695"/>
    </source>
</evidence>
<dbReference type="Pfam" id="PF01128">
    <property type="entry name" value="IspD"/>
    <property type="match status" value="1"/>
</dbReference>
<dbReference type="EC" id="2.7.7.60" evidence="7"/>
<gene>
    <name evidence="7" type="primary">ispD</name>
    <name evidence="8" type="ORF">CBQ26_18710</name>
</gene>
<dbReference type="RefSeq" id="WP_088250144.1">
    <property type="nucleotide sequence ID" value="NZ_BNAM01000018.1"/>
</dbReference>
<comment type="caution">
    <text evidence="8">The sequence shown here is derived from an EMBL/GenBank/DDBJ whole genome shotgun (WGS) entry which is preliminary data.</text>
</comment>
<feature type="site" description="Positions MEP for the nucleophilic attack" evidence="7">
    <location>
        <position position="201"/>
    </location>
</feature>
<dbReference type="HAMAP" id="MF_00108">
    <property type="entry name" value="IspD"/>
    <property type="match status" value="1"/>
</dbReference>
<accession>A0A246BET2</accession>
<keyword evidence="4 7" id="KW-0808">Transferase</keyword>
<comment type="function">
    <text evidence="7">Catalyzes the formation of 4-diphosphocytidyl-2-C-methyl-D-erythritol from CTP and 2-C-methyl-D-erythritol 4-phosphate (MEP).</text>
</comment>
<dbReference type="CDD" id="cd02516">
    <property type="entry name" value="CDP-ME_synthetase"/>
    <property type="match status" value="1"/>
</dbReference>
<sequence>MRGKPVKVAALIPAAGSGTRLGLGPKAFVPVEGRTLLGRSAAALAPHVHEVLIALPAGLTLPDDVPGRAVVGGDTRQASVLALLRATDADVVLIHDAARPFLPSRVIRDLLAAVQDTGAATAAMPVADTLVRADPAGDWGTLTPREGLWAVQTPQAFRRAALIAAHEAALADGHAATDDAGLIARAGQPVALVPGDARLLKVTTPGDLLIAQALARVWDAGAS</sequence>
<evidence type="ECO:0000313" key="9">
    <source>
        <dbReference type="Proteomes" id="UP000197208"/>
    </source>
</evidence>
<evidence type="ECO:0000313" key="8">
    <source>
        <dbReference type="EMBL" id="OWL93725.1"/>
    </source>
</evidence>
<dbReference type="Proteomes" id="UP000197208">
    <property type="component" value="Unassembled WGS sequence"/>
</dbReference>
<evidence type="ECO:0000256" key="1">
    <source>
        <dbReference type="ARBA" id="ARBA00001282"/>
    </source>
</evidence>
<keyword evidence="9" id="KW-1185">Reference proteome</keyword>
<comment type="similarity">
    <text evidence="3 7">Belongs to the IspD/TarI cytidylyltransferase family. IspD subfamily.</text>
</comment>
<feature type="site" description="Transition state stabilizer" evidence="7">
    <location>
        <position position="20"/>
    </location>
</feature>
<dbReference type="GO" id="GO:0019288">
    <property type="term" value="P:isopentenyl diphosphate biosynthetic process, methylerythritol 4-phosphate pathway"/>
    <property type="evidence" value="ECO:0007669"/>
    <property type="project" value="UniProtKB-UniRule"/>
</dbReference>
<dbReference type="PANTHER" id="PTHR32125">
    <property type="entry name" value="2-C-METHYL-D-ERYTHRITOL 4-PHOSPHATE CYTIDYLYLTRANSFERASE, CHLOROPLASTIC"/>
    <property type="match status" value="1"/>
</dbReference>
<reference evidence="8 9" key="1">
    <citation type="submission" date="2017-05" db="EMBL/GenBank/DDBJ databases">
        <title>De novo genome assembly of Deniococcus indicus strain DR1.</title>
        <authorList>
            <person name="Chauhan D."/>
            <person name="Yennamalli R.M."/>
            <person name="Priyadarshini R."/>
        </authorList>
    </citation>
    <scope>NUCLEOTIDE SEQUENCE [LARGE SCALE GENOMIC DNA]</scope>
    <source>
        <strain evidence="8 9">DR1</strain>
    </source>
</reference>
<dbReference type="Gene3D" id="3.90.550.10">
    <property type="entry name" value="Spore Coat Polysaccharide Biosynthesis Protein SpsA, Chain A"/>
    <property type="match status" value="1"/>
</dbReference>
<dbReference type="PROSITE" id="PS01295">
    <property type="entry name" value="ISPD"/>
    <property type="match status" value="1"/>
</dbReference>
<evidence type="ECO:0000256" key="2">
    <source>
        <dbReference type="ARBA" id="ARBA00004787"/>
    </source>
</evidence>
<evidence type="ECO:0000256" key="6">
    <source>
        <dbReference type="ARBA" id="ARBA00023229"/>
    </source>
</evidence>
<comment type="pathway">
    <text evidence="2 7">Isoprenoid biosynthesis; isopentenyl diphosphate biosynthesis via DXP pathway; isopentenyl diphosphate from 1-deoxy-D-xylulose 5-phosphate: step 2/6.</text>
</comment>
<feature type="site" description="Transition state stabilizer" evidence="7">
    <location>
        <position position="26"/>
    </location>
</feature>
<proteinExistence type="inferred from homology"/>
<dbReference type="UniPathway" id="UPA00056">
    <property type="reaction ID" value="UER00093"/>
</dbReference>
<comment type="catalytic activity">
    <reaction evidence="1 7">
        <text>2-C-methyl-D-erythritol 4-phosphate + CTP + H(+) = 4-CDP-2-C-methyl-D-erythritol + diphosphate</text>
        <dbReference type="Rhea" id="RHEA:13429"/>
        <dbReference type="ChEBI" id="CHEBI:15378"/>
        <dbReference type="ChEBI" id="CHEBI:33019"/>
        <dbReference type="ChEBI" id="CHEBI:37563"/>
        <dbReference type="ChEBI" id="CHEBI:57823"/>
        <dbReference type="ChEBI" id="CHEBI:58262"/>
        <dbReference type="EC" id="2.7.7.60"/>
    </reaction>
</comment>
<dbReference type="EMBL" id="NHMK01000031">
    <property type="protein sequence ID" value="OWL93725.1"/>
    <property type="molecule type" value="Genomic_DNA"/>
</dbReference>
<organism evidence="8 9">
    <name type="scientific">Deinococcus indicus</name>
    <dbReference type="NCBI Taxonomy" id="223556"/>
    <lineage>
        <taxon>Bacteria</taxon>
        <taxon>Thermotogati</taxon>
        <taxon>Deinococcota</taxon>
        <taxon>Deinococci</taxon>
        <taxon>Deinococcales</taxon>
        <taxon>Deinococcaceae</taxon>
        <taxon>Deinococcus</taxon>
    </lineage>
</organism>
<dbReference type="InterPro" id="IPR029044">
    <property type="entry name" value="Nucleotide-diphossugar_trans"/>
</dbReference>
<dbReference type="InterPro" id="IPR034683">
    <property type="entry name" value="IspD/TarI"/>
</dbReference>
<dbReference type="PANTHER" id="PTHR32125:SF4">
    <property type="entry name" value="2-C-METHYL-D-ERYTHRITOL 4-PHOSPHATE CYTIDYLYLTRANSFERASE, CHLOROPLASTIC"/>
    <property type="match status" value="1"/>
</dbReference>
<dbReference type="NCBIfam" id="TIGR00453">
    <property type="entry name" value="ispD"/>
    <property type="match status" value="1"/>
</dbReference>
<evidence type="ECO:0000256" key="3">
    <source>
        <dbReference type="ARBA" id="ARBA00009789"/>
    </source>
</evidence>